<dbReference type="InterPro" id="IPR012373">
    <property type="entry name" value="Ferrdict_sens_TM"/>
</dbReference>
<evidence type="ECO:0000259" key="3">
    <source>
        <dbReference type="Pfam" id="PF16344"/>
    </source>
</evidence>
<name>A0A3N4MEF1_9BACT</name>
<protein>
    <submittedName>
        <fullName evidence="4">FecR family protein</fullName>
    </submittedName>
</protein>
<dbReference type="Gene3D" id="2.60.120.1440">
    <property type="match status" value="1"/>
</dbReference>
<dbReference type="PANTHER" id="PTHR30273:SF2">
    <property type="entry name" value="PROTEIN FECR"/>
    <property type="match status" value="1"/>
</dbReference>
<keyword evidence="1" id="KW-0472">Membrane</keyword>
<sequence>MKRPEEHILQSLLEKHALGITTPEERAVLEEWYAAFPEKGAVWQDAGEKAAVKSALKAGIFDVITEEKGTGAAEVTELRVVKPPRSIYWQAAAAVLVLLATGLFFLARTGTERPGGYAEVTAPAGKGVMKVQLPDQSVMWLEPGSKVRYRQDFGNAGREVELTDGMVYFSVLTETEHPFIVSTTPGIQVRVLGTAFTVKAYSGLRDVQIAVESGAVQVSDSSDKVLGILKAGEQIVYETETHNTRKTAGPREDWRNGNLLLNNVSFAEVARILENRYGLEVEYDETIMAPYRFNLHAGRQATAEEVLEMLKDISGLEYTIVNGKVIIKGQ</sequence>
<feature type="domain" description="Protein FecR C-terminal" evidence="3">
    <location>
        <begin position="259"/>
        <end position="327"/>
    </location>
</feature>
<dbReference type="Pfam" id="PF04773">
    <property type="entry name" value="FecR"/>
    <property type="match status" value="1"/>
</dbReference>
<dbReference type="PIRSF" id="PIRSF018266">
    <property type="entry name" value="FecR"/>
    <property type="match status" value="1"/>
</dbReference>
<dbReference type="EMBL" id="RMBX01000009">
    <property type="protein sequence ID" value="RPD39997.1"/>
    <property type="molecule type" value="Genomic_DNA"/>
</dbReference>
<dbReference type="OrthoDB" id="642683at2"/>
<gene>
    <name evidence="4" type="ORF">EG028_17915</name>
</gene>
<feature type="transmembrane region" description="Helical" evidence="1">
    <location>
        <begin position="87"/>
        <end position="107"/>
    </location>
</feature>
<feature type="domain" description="FecR protein" evidence="2">
    <location>
        <begin position="127"/>
        <end position="217"/>
    </location>
</feature>
<dbReference type="PANTHER" id="PTHR30273">
    <property type="entry name" value="PERIPLASMIC SIGNAL SENSOR AND SIGMA FACTOR ACTIVATOR FECR-RELATED"/>
    <property type="match status" value="1"/>
</dbReference>
<keyword evidence="1" id="KW-0812">Transmembrane</keyword>
<dbReference type="InterPro" id="IPR032508">
    <property type="entry name" value="FecR_C"/>
</dbReference>
<evidence type="ECO:0000313" key="4">
    <source>
        <dbReference type="EMBL" id="RPD39997.1"/>
    </source>
</evidence>
<dbReference type="InterPro" id="IPR006860">
    <property type="entry name" value="FecR"/>
</dbReference>
<accession>A0A3N4MEF1</accession>
<dbReference type="Gene3D" id="3.55.50.30">
    <property type="match status" value="1"/>
</dbReference>
<dbReference type="AlphaFoldDB" id="A0A3N4MEF1"/>
<comment type="caution">
    <text evidence="4">The sequence shown here is derived from an EMBL/GenBank/DDBJ whole genome shotgun (WGS) entry which is preliminary data.</text>
</comment>
<dbReference type="RefSeq" id="WP_120517718.1">
    <property type="nucleotide sequence ID" value="NZ_QXZY01000010.1"/>
</dbReference>
<keyword evidence="5" id="KW-1185">Reference proteome</keyword>
<organism evidence="4 5">
    <name type="scientific">Chitinophaga barathri</name>
    <dbReference type="NCBI Taxonomy" id="1647451"/>
    <lineage>
        <taxon>Bacteria</taxon>
        <taxon>Pseudomonadati</taxon>
        <taxon>Bacteroidota</taxon>
        <taxon>Chitinophagia</taxon>
        <taxon>Chitinophagales</taxon>
        <taxon>Chitinophagaceae</taxon>
        <taxon>Chitinophaga</taxon>
    </lineage>
</organism>
<dbReference type="Pfam" id="PF16344">
    <property type="entry name" value="FecR_C"/>
    <property type="match status" value="1"/>
</dbReference>
<reference evidence="5" key="1">
    <citation type="submission" date="2018-11" db="EMBL/GenBank/DDBJ databases">
        <title>Chitinophaga lutea sp.nov., isolate from arsenic contaminated soil.</title>
        <authorList>
            <person name="Zong Y."/>
        </authorList>
    </citation>
    <scope>NUCLEOTIDE SEQUENCE [LARGE SCALE GENOMIC DNA]</scope>
    <source>
        <strain evidence="5">YLT18</strain>
    </source>
</reference>
<keyword evidence="1" id="KW-1133">Transmembrane helix</keyword>
<evidence type="ECO:0000256" key="1">
    <source>
        <dbReference type="SAM" id="Phobius"/>
    </source>
</evidence>
<dbReference type="Proteomes" id="UP000279089">
    <property type="component" value="Unassembled WGS sequence"/>
</dbReference>
<dbReference type="GO" id="GO:0016989">
    <property type="term" value="F:sigma factor antagonist activity"/>
    <property type="evidence" value="ECO:0007669"/>
    <property type="project" value="TreeGrafter"/>
</dbReference>
<evidence type="ECO:0000313" key="5">
    <source>
        <dbReference type="Proteomes" id="UP000279089"/>
    </source>
</evidence>
<proteinExistence type="predicted"/>
<evidence type="ECO:0000259" key="2">
    <source>
        <dbReference type="Pfam" id="PF04773"/>
    </source>
</evidence>